<dbReference type="OrthoDB" id="9808602at2"/>
<evidence type="ECO:0000256" key="7">
    <source>
        <dbReference type="SAM" id="Phobius"/>
    </source>
</evidence>
<dbReference type="PANTHER" id="PTHR30576:SF0">
    <property type="entry name" value="UNDECAPRENYL-PHOSPHATE N-ACETYLGALACTOSAMINYL 1-PHOSPHATE TRANSFERASE-RELATED"/>
    <property type="match status" value="1"/>
</dbReference>
<reference evidence="9 10" key="1">
    <citation type="submission" date="2012-09" db="EMBL/GenBank/DDBJ databases">
        <title>Genome Sequence of Bacillus sp. DW5-4.</title>
        <authorList>
            <person name="Lai Q."/>
            <person name="Liu Y."/>
            <person name="Shao Z."/>
        </authorList>
    </citation>
    <scope>NUCLEOTIDE SEQUENCE [LARGE SCALE GENOMIC DNA]</scope>
    <source>
        <strain evidence="9 10">DW5-4</strain>
    </source>
</reference>
<dbReference type="Pfam" id="PF02397">
    <property type="entry name" value="Bac_transf"/>
    <property type="match status" value="1"/>
</dbReference>
<dbReference type="AlphaFoldDB" id="A0A081LEL3"/>
<keyword evidence="6 7" id="KW-0472">Membrane</keyword>
<dbReference type="InterPro" id="IPR003362">
    <property type="entry name" value="Bact_transf"/>
</dbReference>
<keyword evidence="10" id="KW-1185">Reference proteome</keyword>
<dbReference type="RefSeq" id="WP_034318560.1">
    <property type="nucleotide sequence ID" value="NZ_JAVIKA010000001.1"/>
</dbReference>
<keyword evidence="4 7" id="KW-0812">Transmembrane</keyword>
<evidence type="ECO:0000256" key="6">
    <source>
        <dbReference type="ARBA" id="ARBA00023136"/>
    </source>
</evidence>
<dbReference type="GO" id="GO:0016780">
    <property type="term" value="F:phosphotransferase activity, for other substituted phosphate groups"/>
    <property type="evidence" value="ECO:0007669"/>
    <property type="project" value="TreeGrafter"/>
</dbReference>
<evidence type="ECO:0000256" key="4">
    <source>
        <dbReference type="ARBA" id="ARBA00022692"/>
    </source>
</evidence>
<dbReference type="NCBIfam" id="TIGR03025">
    <property type="entry name" value="EPS_sugtrans"/>
    <property type="match status" value="1"/>
</dbReference>
<dbReference type="GO" id="GO:0016020">
    <property type="term" value="C:membrane"/>
    <property type="evidence" value="ECO:0007669"/>
    <property type="project" value="UniProtKB-SubCell"/>
</dbReference>
<dbReference type="eggNOG" id="COG2148">
    <property type="taxonomic scope" value="Bacteria"/>
</dbReference>
<dbReference type="PANTHER" id="PTHR30576">
    <property type="entry name" value="COLANIC BIOSYNTHESIS UDP-GLUCOSE LIPID CARRIER TRANSFERASE"/>
    <property type="match status" value="1"/>
</dbReference>
<evidence type="ECO:0000313" key="9">
    <source>
        <dbReference type="EMBL" id="KEP27689.1"/>
    </source>
</evidence>
<dbReference type="InterPro" id="IPR017475">
    <property type="entry name" value="EPS_sugar_tfrase"/>
</dbReference>
<sequence>MSAEKAMNLYREYEVRRNHSFALTEHMVRYLFAKRFIDLVFSFIGLILSTPIILLFALLIKLETPGPAFYMQERVGKDGVYFQLWKLRSMRTDAESGGAKWAQKNDPRITKVGAFIRKTRIDELPQFINVLKGEMSIVGPRPERPMFTAEFNRTIPGFTKRLTVKPGLTGLAQVNGGYEMSPSEKLSHDLQYIQNLTFSLDTQIMVKTLKVIMTGDGAR</sequence>
<evidence type="ECO:0000256" key="2">
    <source>
        <dbReference type="ARBA" id="ARBA00006464"/>
    </source>
</evidence>
<feature type="transmembrane region" description="Helical" evidence="7">
    <location>
        <begin position="36"/>
        <end position="60"/>
    </location>
</feature>
<feature type="domain" description="Bacterial sugar transferase" evidence="8">
    <location>
        <begin position="34"/>
        <end position="213"/>
    </location>
</feature>
<keyword evidence="3 9" id="KW-0808">Transferase</keyword>
<evidence type="ECO:0000259" key="8">
    <source>
        <dbReference type="Pfam" id="PF02397"/>
    </source>
</evidence>
<dbReference type="Proteomes" id="UP000028091">
    <property type="component" value="Unassembled WGS sequence"/>
</dbReference>
<name>A0A081LEL3_9BACI</name>
<accession>A0A081LEL3</accession>
<gene>
    <name evidence="9" type="ORF">BA70_11215</name>
</gene>
<organism evidence="9 10">
    <name type="scientific">Bacillus zhangzhouensis</name>
    <dbReference type="NCBI Taxonomy" id="1178540"/>
    <lineage>
        <taxon>Bacteria</taxon>
        <taxon>Bacillati</taxon>
        <taxon>Bacillota</taxon>
        <taxon>Bacilli</taxon>
        <taxon>Bacillales</taxon>
        <taxon>Bacillaceae</taxon>
        <taxon>Bacillus</taxon>
    </lineage>
</organism>
<comment type="similarity">
    <text evidence="2">Belongs to the bacterial sugar transferase family.</text>
</comment>
<evidence type="ECO:0000256" key="5">
    <source>
        <dbReference type="ARBA" id="ARBA00022989"/>
    </source>
</evidence>
<dbReference type="EMBL" id="JOTP01000003">
    <property type="protein sequence ID" value="KEP27689.1"/>
    <property type="molecule type" value="Genomic_DNA"/>
</dbReference>
<comment type="caution">
    <text evidence="9">The sequence shown here is derived from an EMBL/GenBank/DDBJ whole genome shotgun (WGS) entry which is preliminary data.</text>
</comment>
<evidence type="ECO:0000256" key="3">
    <source>
        <dbReference type="ARBA" id="ARBA00022679"/>
    </source>
</evidence>
<evidence type="ECO:0000256" key="1">
    <source>
        <dbReference type="ARBA" id="ARBA00004141"/>
    </source>
</evidence>
<keyword evidence="5 7" id="KW-1133">Transmembrane helix</keyword>
<protein>
    <submittedName>
        <fullName evidence="9">UDP-phosphate N-acetylgalactosaminyl-1-phosphate transferase</fullName>
    </submittedName>
</protein>
<evidence type="ECO:0000313" key="10">
    <source>
        <dbReference type="Proteomes" id="UP000028091"/>
    </source>
</evidence>
<proteinExistence type="inferred from homology"/>
<comment type="subcellular location">
    <subcellularLocation>
        <location evidence="1">Membrane</location>
        <topology evidence="1">Multi-pass membrane protein</topology>
    </subcellularLocation>
</comment>